<evidence type="ECO:0008006" key="4">
    <source>
        <dbReference type="Google" id="ProtNLM"/>
    </source>
</evidence>
<organism evidence="2 3">
    <name type="scientific">Catenaria anguillulae PL171</name>
    <dbReference type="NCBI Taxonomy" id="765915"/>
    <lineage>
        <taxon>Eukaryota</taxon>
        <taxon>Fungi</taxon>
        <taxon>Fungi incertae sedis</taxon>
        <taxon>Blastocladiomycota</taxon>
        <taxon>Blastocladiomycetes</taxon>
        <taxon>Blastocladiales</taxon>
        <taxon>Catenariaceae</taxon>
        <taxon>Catenaria</taxon>
    </lineage>
</organism>
<evidence type="ECO:0000313" key="3">
    <source>
        <dbReference type="Proteomes" id="UP000193411"/>
    </source>
</evidence>
<accession>A0A1Y2HZ18</accession>
<dbReference type="InterPro" id="IPR027417">
    <property type="entry name" value="P-loop_NTPase"/>
</dbReference>
<evidence type="ECO:0000313" key="2">
    <source>
        <dbReference type="EMBL" id="ORZ38412.1"/>
    </source>
</evidence>
<proteinExistence type="predicted"/>
<keyword evidence="1" id="KW-0732">Signal</keyword>
<dbReference type="Gene3D" id="3.40.50.300">
    <property type="entry name" value="P-loop containing nucleotide triphosphate hydrolases"/>
    <property type="match status" value="1"/>
</dbReference>
<dbReference type="OrthoDB" id="5542726at2759"/>
<feature type="chain" id="PRO_5012734192" description="P-loop containing nucleoside triphosphate hydrolase protein" evidence="1">
    <location>
        <begin position="20"/>
        <end position="444"/>
    </location>
</feature>
<evidence type="ECO:0000256" key="1">
    <source>
        <dbReference type="SAM" id="SignalP"/>
    </source>
</evidence>
<feature type="signal peptide" evidence="1">
    <location>
        <begin position="1"/>
        <end position="19"/>
    </location>
</feature>
<reference evidence="2 3" key="1">
    <citation type="submission" date="2016-07" db="EMBL/GenBank/DDBJ databases">
        <title>Pervasive Adenine N6-methylation of Active Genes in Fungi.</title>
        <authorList>
            <consortium name="DOE Joint Genome Institute"/>
            <person name="Mondo S.J."/>
            <person name="Dannebaum R.O."/>
            <person name="Kuo R.C."/>
            <person name="Labutti K."/>
            <person name="Haridas S."/>
            <person name="Kuo A."/>
            <person name="Salamov A."/>
            <person name="Ahrendt S.R."/>
            <person name="Lipzen A."/>
            <person name="Sullivan W."/>
            <person name="Andreopoulos W.B."/>
            <person name="Clum A."/>
            <person name="Lindquist E."/>
            <person name="Daum C."/>
            <person name="Ramamoorthy G.K."/>
            <person name="Gryganskyi A."/>
            <person name="Culley D."/>
            <person name="Magnuson J.K."/>
            <person name="James T.Y."/>
            <person name="O'Malley M.A."/>
            <person name="Stajich J.E."/>
            <person name="Spatafora J.W."/>
            <person name="Visel A."/>
            <person name="Grigoriev I.V."/>
        </authorList>
    </citation>
    <scope>NUCLEOTIDE SEQUENCE [LARGE SCALE GENOMIC DNA]</scope>
    <source>
        <strain evidence="2 3">PL171</strain>
    </source>
</reference>
<dbReference type="SUPFAM" id="SSF52540">
    <property type="entry name" value="P-loop containing nucleoside triphosphate hydrolases"/>
    <property type="match status" value="1"/>
</dbReference>
<dbReference type="EMBL" id="MCFL01000009">
    <property type="protein sequence ID" value="ORZ38412.1"/>
    <property type="molecule type" value="Genomic_DNA"/>
</dbReference>
<dbReference type="Proteomes" id="UP000193411">
    <property type="component" value="Unassembled WGS sequence"/>
</dbReference>
<name>A0A1Y2HZ18_9FUNG</name>
<gene>
    <name evidence="2" type="ORF">BCR44DRAFT_1323930</name>
</gene>
<sequence length="444" mass="50593">MPVALQLTSLSAALFVAFTTWYYANEAKEREEARIADEESRKKWDSLFDISVTRPESEPFSVFTDGAPWCKESRTVMDDLRKIIESPQDWKHGSSYFHVLFGPQGTGKSQILKLLFNESLDQLKRDPASNQSVYYLDLKDAFLTNCTDSEFVSERFLDFLDEIQNKAKSDGTRITLFVDTADCMSNVFPENRLAAVVRHLHETGKFAHVFLAFNDHKAYTQLMSGQPGLMEQHGFLNVPYLSDRKDLLAYAKQVRTNVEASGHGQLWDVPEEALVEILGGQFADYGRVQRSLLGGRGLLSTILKDLLSDSQERVERALCFYQEEITPLASSFLVTAEALIGGARMAVPAHVQKQLMDEGLMYRCQSTMTFMFPRDRAVMEALLRNRVHAKHLNLVRRQAKVRPLVLHAEPAAEIVEYQVKRAERSKRKEVLKSWIWWPWGGSSN</sequence>
<keyword evidence="3" id="KW-1185">Reference proteome</keyword>
<protein>
    <recommendedName>
        <fullName evidence="4">P-loop containing nucleoside triphosphate hydrolase protein</fullName>
    </recommendedName>
</protein>
<comment type="caution">
    <text evidence="2">The sequence shown here is derived from an EMBL/GenBank/DDBJ whole genome shotgun (WGS) entry which is preliminary data.</text>
</comment>
<dbReference type="AlphaFoldDB" id="A0A1Y2HZ18"/>